<keyword evidence="4" id="KW-1185">Reference proteome</keyword>
<dbReference type="InterPro" id="IPR043502">
    <property type="entry name" value="DNA/RNA_pol_sf"/>
</dbReference>
<feature type="signal peptide" evidence="1">
    <location>
        <begin position="1"/>
        <end position="17"/>
    </location>
</feature>
<organism evidence="3 4">
    <name type="scientific">Riccia fluitans</name>
    <dbReference type="NCBI Taxonomy" id="41844"/>
    <lineage>
        <taxon>Eukaryota</taxon>
        <taxon>Viridiplantae</taxon>
        <taxon>Streptophyta</taxon>
        <taxon>Embryophyta</taxon>
        <taxon>Marchantiophyta</taxon>
        <taxon>Marchantiopsida</taxon>
        <taxon>Marchantiidae</taxon>
        <taxon>Marchantiales</taxon>
        <taxon>Ricciaceae</taxon>
        <taxon>Riccia</taxon>
    </lineage>
</organism>
<reference evidence="3 4" key="1">
    <citation type="submission" date="2024-09" db="EMBL/GenBank/DDBJ databases">
        <title>Chromosome-scale assembly of Riccia fluitans.</title>
        <authorList>
            <person name="Paukszto L."/>
            <person name="Sawicki J."/>
            <person name="Karawczyk K."/>
            <person name="Piernik-Szablinska J."/>
            <person name="Szczecinska M."/>
            <person name="Mazdziarz M."/>
        </authorList>
    </citation>
    <scope>NUCLEOTIDE SEQUENCE [LARGE SCALE GENOMIC DNA]</scope>
    <source>
        <strain evidence="3">Rf_01</strain>
        <tissue evidence="3">Aerial parts of the thallus</tissue>
    </source>
</reference>
<dbReference type="Proteomes" id="UP001605036">
    <property type="component" value="Unassembled WGS sequence"/>
</dbReference>
<protein>
    <recommendedName>
        <fullName evidence="2">Reverse transcriptase domain-containing protein</fullName>
    </recommendedName>
</protein>
<keyword evidence="1" id="KW-0732">Signal</keyword>
<dbReference type="Pfam" id="PF00078">
    <property type="entry name" value="RVT_1"/>
    <property type="match status" value="1"/>
</dbReference>
<sequence length="215" mass="24080">MAVYTKLIAARLALVLPVIVPIQQQAFVKGRSVLENVMLFTLVHEAFNREMRTASFLSVDFAKAFDSIHHHFIIDSLKAFDFSPLFVKLITSILKGAYARVMINSMFTLEFPLDRGVRQGCPLVPLLFVLVTSSLLYQVESLAEAGVPGRIRIRSVVVPAVSAIADDTRFYLQVLQSAFGRLFSLLESFRIISGCGVNWRKIKLVVIGKYKFPPD</sequence>
<comment type="caution">
    <text evidence="3">The sequence shown here is derived from an EMBL/GenBank/DDBJ whole genome shotgun (WGS) entry which is preliminary data.</text>
</comment>
<dbReference type="PROSITE" id="PS50878">
    <property type="entry name" value="RT_POL"/>
    <property type="match status" value="1"/>
</dbReference>
<dbReference type="AlphaFoldDB" id="A0ABD1ZB65"/>
<feature type="chain" id="PRO_5044792592" description="Reverse transcriptase domain-containing protein" evidence="1">
    <location>
        <begin position="18"/>
        <end position="215"/>
    </location>
</feature>
<evidence type="ECO:0000256" key="1">
    <source>
        <dbReference type="SAM" id="SignalP"/>
    </source>
</evidence>
<evidence type="ECO:0000313" key="3">
    <source>
        <dbReference type="EMBL" id="KAL2644963.1"/>
    </source>
</evidence>
<gene>
    <name evidence="3" type="ORF">R1flu_012550</name>
</gene>
<name>A0ABD1ZB65_9MARC</name>
<evidence type="ECO:0000313" key="4">
    <source>
        <dbReference type="Proteomes" id="UP001605036"/>
    </source>
</evidence>
<feature type="domain" description="Reverse transcriptase" evidence="2">
    <location>
        <begin position="1"/>
        <end position="215"/>
    </location>
</feature>
<dbReference type="PANTHER" id="PTHR19446">
    <property type="entry name" value="REVERSE TRANSCRIPTASES"/>
    <property type="match status" value="1"/>
</dbReference>
<dbReference type="EMBL" id="JBHFFA010000002">
    <property type="protein sequence ID" value="KAL2644963.1"/>
    <property type="molecule type" value="Genomic_DNA"/>
</dbReference>
<accession>A0ABD1ZB65</accession>
<dbReference type="SUPFAM" id="SSF56672">
    <property type="entry name" value="DNA/RNA polymerases"/>
    <property type="match status" value="1"/>
</dbReference>
<evidence type="ECO:0000259" key="2">
    <source>
        <dbReference type="PROSITE" id="PS50878"/>
    </source>
</evidence>
<dbReference type="InterPro" id="IPR000477">
    <property type="entry name" value="RT_dom"/>
</dbReference>
<proteinExistence type="predicted"/>